<comment type="caution">
    <text evidence="2">The sequence shown here is derived from an EMBL/GenBank/DDBJ whole genome shotgun (WGS) entry which is preliminary data.</text>
</comment>
<gene>
    <name evidence="2" type="ORF">CWB73_01930</name>
</gene>
<dbReference type="SMART" id="SM00245">
    <property type="entry name" value="TSPc"/>
    <property type="match status" value="1"/>
</dbReference>
<evidence type="ECO:0000259" key="1">
    <source>
        <dbReference type="SMART" id="SM00245"/>
    </source>
</evidence>
<evidence type="ECO:0000313" key="3">
    <source>
        <dbReference type="Proteomes" id="UP000307362"/>
    </source>
</evidence>
<evidence type="ECO:0000313" key="2">
    <source>
        <dbReference type="EMBL" id="TMP83602.1"/>
    </source>
</evidence>
<reference evidence="3" key="2">
    <citation type="submission" date="2019-06" db="EMBL/GenBank/DDBJ databases">
        <title>Co-occurence of chitin degradation, pigmentation and bioactivity in marine Pseudoalteromonas.</title>
        <authorList>
            <person name="Sonnenschein E.C."/>
            <person name="Bech P.K."/>
        </authorList>
    </citation>
    <scope>NUCLEOTIDE SEQUENCE [LARGE SCALE GENOMIC DNA]</scope>
    <source>
        <strain evidence="3">S1189</strain>
    </source>
</reference>
<dbReference type="CDD" id="cd06567">
    <property type="entry name" value="Peptidase_S41"/>
    <property type="match status" value="1"/>
</dbReference>
<dbReference type="PANTHER" id="PTHR32060:SF30">
    <property type="entry name" value="CARBOXY-TERMINAL PROCESSING PROTEASE CTPA"/>
    <property type="match status" value="1"/>
</dbReference>
<reference evidence="2 3" key="1">
    <citation type="submission" date="2017-12" db="EMBL/GenBank/DDBJ databases">
        <authorList>
            <person name="Paulsen S."/>
            <person name="Gram L.K."/>
        </authorList>
    </citation>
    <scope>NUCLEOTIDE SEQUENCE [LARGE SCALE GENOMIC DNA]</scope>
    <source>
        <strain evidence="2 3">S1189</strain>
    </source>
</reference>
<organism evidence="2 3">
    <name type="scientific">Pseudoalteromonas phenolica</name>
    <dbReference type="NCBI Taxonomy" id="161398"/>
    <lineage>
        <taxon>Bacteria</taxon>
        <taxon>Pseudomonadati</taxon>
        <taxon>Pseudomonadota</taxon>
        <taxon>Gammaproteobacteria</taxon>
        <taxon>Alteromonadales</taxon>
        <taxon>Pseudoalteromonadaceae</taxon>
        <taxon>Pseudoalteromonas</taxon>
    </lineage>
</organism>
<dbReference type="EMBL" id="PNCM01000006">
    <property type="protein sequence ID" value="TMP83602.1"/>
    <property type="molecule type" value="Genomic_DNA"/>
</dbReference>
<dbReference type="AlphaFoldDB" id="A0A5S3YZN2"/>
<dbReference type="GO" id="GO:0004175">
    <property type="term" value="F:endopeptidase activity"/>
    <property type="evidence" value="ECO:0007669"/>
    <property type="project" value="TreeGrafter"/>
</dbReference>
<dbReference type="GO" id="GO:0030288">
    <property type="term" value="C:outer membrane-bounded periplasmic space"/>
    <property type="evidence" value="ECO:0007669"/>
    <property type="project" value="TreeGrafter"/>
</dbReference>
<dbReference type="PANTHER" id="PTHR32060">
    <property type="entry name" value="TAIL-SPECIFIC PROTEASE"/>
    <property type="match status" value="1"/>
</dbReference>
<protein>
    <recommendedName>
        <fullName evidence="1">Tail specific protease domain-containing protein</fullName>
    </recommendedName>
</protein>
<dbReference type="Pfam" id="PF03572">
    <property type="entry name" value="Peptidase_S41"/>
    <property type="match status" value="1"/>
</dbReference>
<name>A0A5S3YZN2_9GAMM</name>
<dbReference type="InterPro" id="IPR029045">
    <property type="entry name" value="ClpP/crotonase-like_dom_sf"/>
</dbReference>
<dbReference type="SUPFAM" id="SSF52096">
    <property type="entry name" value="ClpP/crotonase"/>
    <property type="match status" value="1"/>
</dbReference>
<dbReference type="Proteomes" id="UP000307362">
    <property type="component" value="Unassembled WGS sequence"/>
</dbReference>
<dbReference type="GO" id="GO:0006508">
    <property type="term" value="P:proteolysis"/>
    <property type="evidence" value="ECO:0007669"/>
    <property type="project" value="InterPro"/>
</dbReference>
<accession>A0A5S3YZN2</accession>
<dbReference type="InterPro" id="IPR005151">
    <property type="entry name" value="Tail-specific_protease"/>
</dbReference>
<dbReference type="Gene3D" id="3.90.226.10">
    <property type="entry name" value="2-enoyl-CoA Hydratase, Chain A, domain 1"/>
    <property type="match status" value="1"/>
</dbReference>
<proteinExistence type="predicted"/>
<sequence>MTMLKQEPAIKNVIIDLTEATGGDLSAMKLAEAFNAESIQGGYFVTGKWWNQHSAPPSQREINRSKVTNSDISIEQFNQLLADHAIISVQTKKTESDFNGKVFILTSNKTGSAAEAFAAVMQFHNKAILVGQNTAGKMLTSVRQCVGDGWILQLPVADYYLPDGRRLEGQPTVPKIITKPSQQLSTVTQILAKKL</sequence>
<feature type="domain" description="Tail specific protease" evidence="1">
    <location>
        <begin position="1"/>
        <end position="179"/>
    </location>
</feature>
<dbReference type="GO" id="GO:0008236">
    <property type="term" value="F:serine-type peptidase activity"/>
    <property type="evidence" value="ECO:0007669"/>
    <property type="project" value="InterPro"/>
</dbReference>
<dbReference type="GO" id="GO:0007165">
    <property type="term" value="P:signal transduction"/>
    <property type="evidence" value="ECO:0007669"/>
    <property type="project" value="TreeGrafter"/>
</dbReference>